<name>E1ZA52_CHLVA</name>
<dbReference type="KEGG" id="cvr:CHLNCDRAFT_143631"/>
<evidence type="ECO:0000259" key="14">
    <source>
        <dbReference type="Pfam" id="PF03416"/>
    </source>
</evidence>
<comment type="catalytic activity">
    <reaction evidence="10">
        <text>[protein]-C-terminal L-amino acid-glycyl-phosphatidylethanolamide + H2O = [protein]-C-terminal L-amino acid-glycine + a 1,2-diacyl-sn-glycero-3-phosphoethanolamine</text>
        <dbReference type="Rhea" id="RHEA:67548"/>
        <dbReference type="Rhea" id="RHEA-COMP:17323"/>
        <dbReference type="Rhea" id="RHEA-COMP:17324"/>
        <dbReference type="ChEBI" id="CHEBI:15377"/>
        <dbReference type="ChEBI" id="CHEBI:64612"/>
        <dbReference type="ChEBI" id="CHEBI:172940"/>
        <dbReference type="ChEBI" id="CHEBI:172941"/>
    </reaction>
    <physiologicalReaction direction="left-to-right" evidence="10">
        <dbReference type="Rhea" id="RHEA:67549"/>
    </physiologicalReaction>
</comment>
<dbReference type="InterPro" id="IPR046792">
    <property type="entry name" value="Peptidase_C54_cat"/>
</dbReference>
<dbReference type="EMBL" id="GL433840">
    <property type="protein sequence ID" value="EFN56995.1"/>
    <property type="molecule type" value="Genomic_DNA"/>
</dbReference>
<evidence type="ECO:0000256" key="8">
    <source>
        <dbReference type="ARBA" id="ARBA00022927"/>
    </source>
</evidence>
<comment type="subunit">
    <text evidence="11">Interacts with ATG8.</text>
</comment>
<evidence type="ECO:0000256" key="3">
    <source>
        <dbReference type="ARBA" id="ARBA00022448"/>
    </source>
</evidence>
<comment type="subcellular location">
    <subcellularLocation>
        <location evidence="1 13">Cytoplasm</location>
    </subcellularLocation>
</comment>
<sequence>MAGEAELSAVDKLSLGLSRSYYALARALRLNKLHDLLASGASITPDAPVWLLGQCYSCPPGASEAQQEEALARMLHHYQSIPWMSYRTGFTSIAAGSAHLQSDAGWGCTLRRQAAACCARTPRRTPAWRCSGTVLAC</sequence>
<proteinExistence type="inferred from homology"/>
<evidence type="ECO:0000256" key="5">
    <source>
        <dbReference type="ARBA" id="ARBA00022670"/>
    </source>
</evidence>
<evidence type="ECO:0000256" key="4">
    <source>
        <dbReference type="ARBA" id="ARBA00022490"/>
    </source>
</evidence>
<dbReference type="SUPFAM" id="SSF54001">
    <property type="entry name" value="Cysteine proteinases"/>
    <property type="match status" value="1"/>
</dbReference>
<dbReference type="PANTHER" id="PTHR22624:SF49">
    <property type="entry name" value="CYSTEINE PROTEASE"/>
    <property type="match status" value="1"/>
</dbReference>
<reference evidence="15 16" key="1">
    <citation type="journal article" date="2010" name="Plant Cell">
        <title>The Chlorella variabilis NC64A genome reveals adaptation to photosymbiosis, coevolution with viruses, and cryptic sex.</title>
        <authorList>
            <person name="Blanc G."/>
            <person name="Duncan G."/>
            <person name="Agarkova I."/>
            <person name="Borodovsky M."/>
            <person name="Gurnon J."/>
            <person name="Kuo A."/>
            <person name="Lindquist E."/>
            <person name="Lucas S."/>
            <person name="Pangilinan J."/>
            <person name="Polle J."/>
            <person name="Salamov A."/>
            <person name="Terry A."/>
            <person name="Yamada T."/>
            <person name="Dunigan D.D."/>
            <person name="Grigoriev I.V."/>
            <person name="Claverie J.M."/>
            <person name="Van Etten J.L."/>
        </authorList>
    </citation>
    <scope>NUCLEOTIDE SEQUENCE [LARGE SCALE GENOMIC DNA]</scope>
    <source>
        <strain evidence="15 16">NC64A</strain>
    </source>
</reference>
<dbReference type="InterPro" id="IPR038765">
    <property type="entry name" value="Papain-like_cys_pep_sf"/>
</dbReference>
<dbReference type="Proteomes" id="UP000008141">
    <property type="component" value="Unassembled WGS sequence"/>
</dbReference>
<dbReference type="Pfam" id="PF03416">
    <property type="entry name" value="Peptidase_C54"/>
    <property type="match status" value="1"/>
</dbReference>
<evidence type="ECO:0000313" key="15">
    <source>
        <dbReference type="EMBL" id="EFN56995.1"/>
    </source>
</evidence>
<dbReference type="GO" id="GO:0000045">
    <property type="term" value="P:autophagosome assembly"/>
    <property type="evidence" value="ECO:0007669"/>
    <property type="project" value="TreeGrafter"/>
</dbReference>
<keyword evidence="16" id="KW-1185">Reference proteome</keyword>
<keyword evidence="7" id="KW-0788">Thiol protease</keyword>
<dbReference type="GO" id="GO:0034727">
    <property type="term" value="P:piecemeal microautophagy of the nucleus"/>
    <property type="evidence" value="ECO:0007669"/>
    <property type="project" value="TreeGrafter"/>
</dbReference>
<comment type="function">
    <text evidence="12">Cysteine protease that plays a key role in autophagy by mediating both proteolytic activation and delipidation of ATG8 family proteins. The protease activity is required for proteolytic activation of ATG8 family proteins: cleaves the C-terminal amino acid of ATG8 proteins to reveal a C-terminal glycine. Exposure of the glycine at the C-terminus is essential for ATG8 proteins conjugation to phosphatidylethanolamine (PE) and insertion to membranes, which is necessary for autophagy. In addition to the protease activity, also mediates delipidation of PE-conjugated ATG8 proteins.</text>
</comment>
<dbReference type="InterPro" id="IPR005078">
    <property type="entry name" value="Peptidase_C54"/>
</dbReference>
<gene>
    <name evidence="15" type="ORF">CHLNCDRAFT_143631</name>
</gene>
<keyword evidence="8 13" id="KW-0653">Protein transport</keyword>
<dbReference type="GO" id="GO:0015031">
    <property type="term" value="P:protein transport"/>
    <property type="evidence" value="ECO:0007669"/>
    <property type="project" value="UniProtKB-KW"/>
</dbReference>
<dbReference type="GO" id="GO:0016485">
    <property type="term" value="P:protein processing"/>
    <property type="evidence" value="ECO:0007669"/>
    <property type="project" value="TreeGrafter"/>
</dbReference>
<dbReference type="GO" id="GO:0019786">
    <property type="term" value="F:protein-phosphatidylethanolamide deconjugating activity"/>
    <property type="evidence" value="ECO:0007669"/>
    <property type="project" value="InterPro"/>
</dbReference>
<organism evidence="16">
    <name type="scientific">Chlorella variabilis</name>
    <name type="common">Green alga</name>
    <dbReference type="NCBI Taxonomy" id="554065"/>
    <lineage>
        <taxon>Eukaryota</taxon>
        <taxon>Viridiplantae</taxon>
        <taxon>Chlorophyta</taxon>
        <taxon>core chlorophytes</taxon>
        <taxon>Trebouxiophyceae</taxon>
        <taxon>Chlorellales</taxon>
        <taxon>Chlorellaceae</taxon>
        <taxon>Chlorella clade</taxon>
        <taxon>Chlorella</taxon>
    </lineage>
</organism>
<feature type="domain" description="Peptidase C54 catalytic" evidence="14">
    <location>
        <begin position="73"/>
        <end position="113"/>
    </location>
</feature>
<dbReference type="GO" id="GO:0004197">
    <property type="term" value="F:cysteine-type endopeptidase activity"/>
    <property type="evidence" value="ECO:0007669"/>
    <property type="project" value="TreeGrafter"/>
</dbReference>
<evidence type="ECO:0000256" key="9">
    <source>
        <dbReference type="ARBA" id="ARBA00023006"/>
    </source>
</evidence>
<evidence type="ECO:0000256" key="6">
    <source>
        <dbReference type="ARBA" id="ARBA00022801"/>
    </source>
</evidence>
<dbReference type="InParanoid" id="E1ZA52"/>
<dbReference type="AlphaFoldDB" id="E1ZA52"/>
<dbReference type="EC" id="3.4.22.-" evidence="13"/>
<evidence type="ECO:0000256" key="11">
    <source>
        <dbReference type="ARBA" id="ARBA00038724"/>
    </source>
</evidence>
<keyword evidence="5 13" id="KW-0645">Protease</keyword>
<evidence type="ECO:0000256" key="13">
    <source>
        <dbReference type="RuleBase" id="RU363115"/>
    </source>
</evidence>
<accession>E1ZA52</accession>
<dbReference type="GO" id="GO:0035973">
    <property type="term" value="P:aggrephagy"/>
    <property type="evidence" value="ECO:0007669"/>
    <property type="project" value="TreeGrafter"/>
</dbReference>
<evidence type="ECO:0000313" key="16">
    <source>
        <dbReference type="Proteomes" id="UP000008141"/>
    </source>
</evidence>
<evidence type="ECO:0000256" key="2">
    <source>
        <dbReference type="ARBA" id="ARBA00010958"/>
    </source>
</evidence>
<dbReference type="RefSeq" id="XP_005849097.1">
    <property type="nucleotide sequence ID" value="XM_005849035.1"/>
</dbReference>
<keyword evidence="4 13" id="KW-0963">Cytoplasm</keyword>
<dbReference type="OrthoDB" id="2960936at2759"/>
<dbReference type="GeneID" id="17356636"/>
<keyword evidence="6 13" id="KW-0378">Hydrolase</keyword>
<dbReference type="GO" id="GO:0005737">
    <property type="term" value="C:cytoplasm"/>
    <property type="evidence" value="ECO:0007669"/>
    <property type="project" value="UniProtKB-SubCell"/>
</dbReference>
<dbReference type="GO" id="GO:0000423">
    <property type="term" value="P:mitophagy"/>
    <property type="evidence" value="ECO:0007669"/>
    <property type="project" value="TreeGrafter"/>
</dbReference>
<keyword evidence="3" id="KW-0813">Transport</keyword>
<evidence type="ECO:0000256" key="7">
    <source>
        <dbReference type="ARBA" id="ARBA00022807"/>
    </source>
</evidence>
<dbReference type="PANTHER" id="PTHR22624">
    <property type="entry name" value="CYSTEINE PROTEASE ATG4"/>
    <property type="match status" value="1"/>
</dbReference>
<evidence type="ECO:0000256" key="12">
    <source>
        <dbReference type="ARBA" id="ARBA00045891"/>
    </source>
</evidence>
<protein>
    <recommendedName>
        <fullName evidence="13">Cysteine protease</fullName>
        <ecNumber evidence="13">3.4.22.-</ecNumber>
    </recommendedName>
</protein>
<keyword evidence="9 13" id="KW-0072">Autophagy</keyword>
<evidence type="ECO:0000256" key="1">
    <source>
        <dbReference type="ARBA" id="ARBA00004496"/>
    </source>
</evidence>
<comment type="similarity">
    <text evidence="2 13">Belongs to the peptidase C54 family.</text>
</comment>
<evidence type="ECO:0000256" key="10">
    <source>
        <dbReference type="ARBA" id="ARBA00029362"/>
    </source>
</evidence>